<sequence>MAPMPSENGVEGDDEREEDEEEEEEEEELEEDEEEEPRLKYQRMGGSIPSLLATDAASSIAVAERMIALGTHDGTVHILDFLGNQVKEFAAHTAAVNDLSFDAEGEYVGSCSDDGSVVISSLFTDEKLKFDYQRPMKAIALDPDYSRKNSRRFVAGGLAGHLYYNTKKWLGYRDQVFHSGEGPIHAVKWRTSLIAWANDAGVKVYDAANDQRITFIERPRGSPRPELLLPHLVWQDDSLLVIGWGTYVKIASIRASQSRGTNGTYKSGPISIMNQVDIVASFQTSYYISGIAPFGDSLVVLAYIPGEEDGEREFSSTIPSRQGNAQRPEVRIVTWNNDELATDALPVHGFEHYKAKDYYLAHAPFSGSSYAGGQWAAGDEPLYYIVSPKDVIIAKPRDAEDHIAWLLQHGWHEKALAAVEAGQGRSELLDEVGSRYLDHLIVERKYAEAASLCPKLLRGSASAWERWVFHFAHLRQLPVLVPHMPTENPRLRDTAYEVALVALATNPSYHEDLLSTVKFWPSMIYSALPVISAVEPQLNTSSMTDALKEALAELYVIDGQYEKAFALYADLMKPDLFDFIEKHNLHDAIREKVVQLMMLDCKRAVSLLIQNRDFITPSEVVSQLLGSRNKCDSRYFLHLYLHSLFEASLHAGRDFHDMQVELYANFDPKMLLPFLRSSQHYTLEKAYDICISINLLREQVFILGRMGNSKQALAVIINKLGDIEEAVEFVTMQHDDDLWEELIKQCLNKPEMVGVLLEHTVGNLDPLYIVNLVPNGLEIPRLRDRLVKIVTDYRTETSLRHGCNDILKADIVNLLVKYYKEARRAICLDNQEDDARAKRDGSWVSQATEKAPSVITMEVKSRTRGGARCCVCFDPFSIQNVSVVVFFCCHAYHMTCLMESSHTITDNKGSGATSREPVWEYEYANGYDEDNDDDSTNSGAPRLRCILCTTAAN</sequence>
<dbReference type="EMBL" id="BDDD01001726">
    <property type="protein sequence ID" value="GAV78006.1"/>
    <property type="molecule type" value="Genomic_DNA"/>
</dbReference>
<dbReference type="InterPro" id="IPR015943">
    <property type="entry name" value="WD40/YVTN_repeat-like_dom_sf"/>
</dbReference>
<dbReference type="GO" id="GO:0006623">
    <property type="term" value="P:protein targeting to vacuole"/>
    <property type="evidence" value="ECO:0007669"/>
    <property type="project" value="InterPro"/>
</dbReference>
<evidence type="ECO:0000259" key="13">
    <source>
        <dbReference type="Pfam" id="PF23555"/>
    </source>
</evidence>
<comment type="similarity">
    <text evidence="1 8">Belongs to the VPS41 family.</text>
</comment>
<evidence type="ECO:0000256" key="10">
    <source>
        <dbReference type="PROSITE-ProRule" id="PRU01006"/>
    </source>
</evidence>
<dbReference type="InterPro" id="IPR057780">
    <property type="entry name" value="Beta-prop_Vps41"/>
</dbReference>
<comment type="function">
    <text evidence="7 8">Required for vacuolar assembly and vacuolar traffic.</text>
</comment>
<dbReference type="Proteomes" id="UP000187406">
    <property type="component" value="Unassembled WGS sequence"/>
</dbReference>
<evidence type="ECO:0000256" key="6">
    <source>
        <dbReference type="ARBA" id="ARBA00029538"/>
    </source>
</evidence>
<dbReference type="SUPFAM" id="SSF57850">
    <property type="entry name" value="RING/U-box"/>
    <property type="match status" value="1"/>
</dbReference>
<dbReference type="GO" id="GO:0005770">
    <property type="term" value="C:late endosome"/>
    <property type="evidence" value="ECO:0007669"/>
    <property type="project" value="UniProtKB-UniRule"/>
</dbReference>
<reference evidence="15" key="1">
    <citation type="submission" date="2016-04" db="EMBL/GenBank/DDBJ databases">
        <title>Cephalotus genome sequencing.</title>
        <authorList>
            <person name="Fukushima K."/>
            <person name="Hasebe M."/>
            <person name="Fang X."/>
        </authorList>
    </citation>
    <scope>NUCLEOTIDE SEQUENCE [LARGE SCALE GENOMIC DNA]</scope>
    <source>
        <strain evidence="15">cv. St1</strain>
    </source>
</reference>
<accession>A0A1Q3CCQ5</accession>
<keyword evidence="5 8" id="KW-0653">Protein transport</keyword>
<dbReference type="OrthoDB" id="244107at2759"/>
<dbReference type="CDD" id="cd16687">
    <property type="entry name" value="RING-H2_Vps8"/>
    <property type="match status" value="1"/>
</dbReference>
<dbReference type="FunFam" id="1.25.40.10:FF:000545">
    <property type="entry name" value="Vacuolar protein sorting-associated protein 41 homolog"/>
    <property type="match status" value="1"/>
</dbReference>
<feature type="domain" description="Vps41 C-terminal RING finger" evidence="13">
    <location>
        <begin position="868"/>
        <end position="902"/>
    </location>
</feature>
<dbReference type="PIRSF" id="PIRSF028921">
    <property type="entry name" value="VPS41"/>
    <property type="match status" value="1"/>
</dbReference>
<dbReference type="Pfam" id="PF23411">
    <property type="entry name" value="Beta-prop_Vps41"/>
    <property type="match status" value="1"/>
</dbReference>
<comment type="caution">
    <text evidence="14">The sequence shown here is derived from an EMBL/GenBank/DDBJ whole genome shotgun (WGS) entry which is preliminary data.</text>
</comment>
<dbReference type="PROSITE" id="PS50082">
    <property type="entry name" value="WD_REPEATS_2"/>
    <property type="match status" value="1"/>
</dbReference>
<dbReference type="GO" id="GO:0009267">
    <property type="term" value="P:cellular response to starvation"/>
    <property type="evidence" value="ECO:0007669"/>
    <property type="project" value="TreeGrafter"/>
</dbReference>
<dbReference type="InParanoid" id="A0A1Q3CCQ5"/>
<dbReference type="InterPro" id="IPR001680">
    <property type="entry name" value="WD40_rpt"/>
</dbReference>
<protein>
    <recommendedName>
        <fullName evidence="6 8">Vacuolar protein sorting-associated protein 41 homolog</fullName>
    </recommendedName>
</protein>
<dbReference type="InterPro" id="IPR000547">
    <property type="entry name" value="Clathrin_H-chain/VPS_repeat"/>
</dbReference>
<gene>
    <name evidence="14" type="ORF">CFOL_v3_21474</name>
</gene>
<feature type="repeat" description="CHCR" evidence="10">
    <location>
        <begin position="608"/>
        <end position="755"/>
    </location>
</feature>
<evidence type="ECO:0000313" key="15">
    <source>
        <dbReference type="Proteomes" id="UP000187406"/>
    </source>
</evidence>
<evidence type="ECO:0000256" key="4">
    <source>
        <dbReference type="ARBA" id="ARBA00022737"/>
    </source>
</evidence>
<dbReference type="PANTHER" id="PTHR12616">
    <property type="entry name" value="VACUOLAR PROTEIN SORTING VPS41"/>
    <property type="match status" value="1"/>
</dbReference>
<keyword evidence="3 9" id="KW-0853">WD repeat</keyword>
<evidence type="ECO:0000256" key="9">
    <source>
        <dbReference type="PROSITE-ProRule" id="PRU00221"/>
    </source>
</evidence>
<dbReference type="SMART" id="SM00299">
    <property type="entry name" value="CLH"/>
    <property type="match status" value="1"/>
</dbReference>
<dbReference type="InterPro" id="IPR045111">
    <property type="entry name" value="Vps41/Vps8"/>
</dbReference>
<dbReference type="InterPro" id="IPR016902">
    <property type="entry name" value="Vps41"/>
</dbReference>
<dbReference type="SMART" id="SM00320">
    <property type="entry name" value="WD40"/>
    <property type="match status" value="2"/>
</dbReference>
<dbReference type="FunCoup" id="A0A1Q3CCQ5">
    <property type="interactions" value="3100"/>
</dbReference>
<evidence type="ECO:0000256" key="1">
    <source>
        <dbReference type="ARBA" id="ARBA00009582"/>
    </source>
</evidence>
<dbReference type="GO" id="GO:0030897">
    <property type="term" value="C:HOPS complex"/>
    <property type="evidence" value="ECO:0007669"/>
    <property type="project" value="UniProtKB-UniRule"/>
</dbReference>
<name>A0A1Q3CCQ5_CEPFO</name>
<dbReference type="InterPro" id="IPR011990">
    <property type="entry name" value="TPR-like_helical_dom_sf"/>
</dbReference>
<dbReference type="Gene3D" id="1.25.40.10">
    <property type="entry name" value="Tetratricopeptide repeat domain"/>
    <property type="match status" value="1"/>
</dbReference>
<dbReference type="PANTHER" id="PTHR12616:SF1">
    <property type="entry name" value="VACUOLAR PROTEIN SORTING-ASSOCIATED PROTEIN 41 HOMOLOG"/>
    <property type="match status" value="1"/>
</dbReference>
<evidence type="ECO:0000256" key="5">
    <source>
        <dbReference type="ARBA" id="ARBA00022927"/>
    </source>
</evidence>
<keyword evidence="2 8" id="KW-0813">Transport</keyword>
<evidence type="ECO:0000313" key="14">
    <source>
        <dbReference type="EMBL" id="GAV78006.1"/>
    </source>
</evidence>
<dbReference type="Gene3D" id="2.130.10.10">
    <property type="entry name" value="YVTN repeat-like/Quinoprotein amine dehydrogenase"/>
    <property type="match status" value="1"/>
</dbReference>
<evidence type="ECO:0000256" key="11">
    <source>
        <dbReference type="SAM" id="MobiDB-lite"/>
    </source>
</evidence>
<dbReference type="SUPFAM" id="SSF101908">
    <property type="entry name" value="Putative isomerase YbhE"/>
    <property type="match status" value="1"/>
</dbReference>
<evidence type="ECO:0000256" key="7">
    <source>
        <dbReference type="ARBA" id="ARBA00059029"/>
    </source>
</evidence>
<evidence type="ECO:0000256" key="2">
    <source>
        <dbReference type="ARBA" id="ARBA00022448"/>
    </source>
</evidence>
<dbReference type="STRING" id="3775.A0A1Q3CCQ5"/>
<keyword evidence="4" id="KW-0677">Repeat</keyword>
<feature type="compositionally biased region" description="Acidic residues" evidence="11">
    <location>
        <begin position="10"/>
        <end position="36"/>
    </location>
</feature>
<proteinExistence type="inferred from homology"/>
<evidence type="ECO:0000256" key="8">
    <source>
        <dbReference type="PIRNR" id="PIRNR028921"/>
    </source>
</evidence>
<dbReference type="FunFam" id="2.130.10.10:FF:003152">
    <property type="entry name" value="Vacuolar protein sorting-associated protein 41 homolog"/>
    <property type="match status" value="1"/>
</dbReference>
<evidence type="ECO:0000259" key="12">
    <source>
        <dbReference type="Pfam" id="PF23411"/>
    </source>
</evidence>
<dbReference type="Pfam" id="PF23556">
    <property type="entry name" value="TPR_Vps41"/>
    <property type="match status" value="1"/>
</dbReference>
<feature type="region of interest" description="Disordered" evidence="11">
    <location>
        <begin position="1"/>
        <end position="39"/>
    </location>
</feature>
<dbReference type="Pfam" id="PF23555">
    <property type="entry name" value="zf-RING_Vps41"/>
    <property type="match status" value="1"/>
</dbReference>
<feature type="repeat" description="WD" evidence="9">
    <location>
        <begin position="89"/>
        <end position="119"/>
    </location>
</feature>
<dbReference type="GO" id="GO:0034058">
    <property type="term" value="P:endosomal vesicle fusion"/>
    <property type="evidence" value="ECO:0007669"/>
    <property type="project" value="UniProtKB-UniRule"/>
</dbReference>
<evidence type="ECO:0000256" key="3">
    <source>
        <dbReference type="ARBA" id="ARBA00022574"/>
    </source>
</evidence>
<organism evidence="14 15">
    <name type="scientific">Cephalotus follicularis</name>
    <name type="common">Albany pitcher plant</name>
    <dbReference type="NCBI Taxonomy" id="3775"/>
    <lineage>
        <taxon>Eukaryota</taxon>
        <taxon>Viridiplantae</taxon>
        <taxon>Streptophyta</taxon>
        <taxon>Embryophyta</taxon>
        <taxon>Tracheophyta</taxon>
        <taxon>Spermatophyta</taxon>
        <taxon>Magnoliopsida</taxon>
        <taxon>eudicotyledons</taxon>
        <taxon>Gunneridae</taxon>
        <taxon>Pentapetalae</taxon>
        <taxon>rosids</taxon>
        <taxon>fabids</taxon>
        <taxon>Oxalidales</taxon>
        <taxon>Cephalotaceae</taxon>
        <taxon>Cephalotus</taxon>
    </lineage>
</organism>
<dbReference type="InterPro" id="IPR057779">
    <property type="entry name" value="Znf_RING_Vps41"/>
</dbReference>
<keyword evidence="15" id="KW-1185">Reference proteome</keyword>
<feature type="domain" description="Vps41 beta-propeller" evidence="12">
    <location>
        <begin position="39"/>
        <end position="395"/>
    </location>
</feature>
<dbReference type="AlphaFoldDB" id="A0A1Q3CCQ5"/>
<dbReference type="GO" id="GO:0016236">
    <property type="term" value="P:macroautophagy"/>
    <property type="evidence" value="ECO:0007669"/>
    <property type="project" value="TreeGrafter"/>
</dbReference>
<dbReference type="PROSITE" id="PS50236">
    <property type="entry name" value="CHCR"/>
    <property type="match status" value="1"/>
</dbReference>